<proteinExistence type="predicted"/>
<gene>
    <name evidence="1" type="ORF">Ab1vBOLIVR5_gp57c</name>
</gene>
<dbReference type="EMBL" id="MT234342">
    <property type="protein sequence ID" value="QIW87705.1"/>
    <property type="molecule type" value="Genomic_DNA"/>
</dbReference>
<reference evidence="1 2" key="1">
    <citation type="submission" date="2020-03" db="EMBL/GenBank/DDBJ databases">
        <authorList>
            <person name="Holtappels D."/>
            <person name="Bomans J.P.J."/>
            <person name="Lavigne R."/>
            <person name="Wagemans J."/>
        </authorList>
    </citation>
    <scope>NUCLEOTIDE SEQUENCE [LARGE SCALE GENOMIC DNA]</scope>
    <source>
        <strain evidence="1 2">OLIVR5</strain>
    </source>
</reference>
<evidence type="ECO:0000313" key="1">
    <source>
        <dbReference type="EMBL" id="QIW87705.1"/>
    </source>
</evidence>
<accession>A0A858MYS5</accession>
<dbReference type="Proteomes" id="UP000671873">
    <property type="component" value="Segment"/>
</dbReference>
<evidence type="ECO:0000313" key="2">
    <source>
        <dbReference type="Proteomes" id="UP000671873"/>
    </source>
</evidence>
<sequence length="100" mass="11318">MEALQNFENFCKKHMSEGVREADRVSFEETFSNLMTKALETLALGKTVNVDTLNEIANYLYRCTFGMFTRDEAVYIASWIIDDNDVDAGAITLTAPETIH</sequence>
<name>A0A858MYS5_9CAUD</name>
<protein>
    <submittedName>
        <fullName evidence="1">Uncharacterized protein</fullName>
    </submittedName>
</protein>
<organism evidence="1 2">
    <name type="scientific">Agrobacterium phage OLIVR5</name>
    <dbReference type="NCBI Taxonomy" id="2723773"/>
    <lineage>
        <taxon>Viruses</taxon>
        <taxon>Duplodnaviria</taxon>
        <taxon>Heunggongvirae</taxon>
        <taxon>Uroviricota</taxon>
        <taxon>Caudoviricetes</taxon>
        <taxon>Pootjesviridae</taxon>
        <taxon>Heverleevirus</taxon>
        <taxon>Heverleevirus OLIVR5</taxon>
    </lineage>
</organism>
<keyword evidence="2" id="KW-1185">Reference proteome</keyword>